<evidence type="ECO:0000256" key="1">
    <source>
        <dbReference type="SAM" id="SignalP"/>
    </source>
</evidence>
<evidence type="ECO:0000313" key="3">
    <source>
        <dbReference type="Proteomes" id="UP000318126"/>
    </source>
</evidence>
<dbReference type="EMBL" id="VKGK01000021">
    <property type="protein sequence ID" value="TRY13287.1"/>
    <property type="molecule type" value="Genomic_DNA"/>
</dbReference>
<organism evidence="2 3">
    <name type="scientific">Shewanella hanedai</name>
    <name type="common">Alteromonas hanedai</name>
    <dbReference type="NCBI Taxonomy" id="25"/>
    <lineage>
        <taxon>Bacteria</taxon>
        <taxon>Pseudomonadati</taxon>
        <taxon>Pseudomonadota</taxon>
        <taxon>Gammaproteobacteria</taxon>
        <taxon>Alteromonadales</taxon>
        <taxon>Shewanellaceae</taxon>
        <taxon>Shewanella</taxon>
    </lineage>
</organism>
<accession>A0A553JLF7</accession>
<feature type="signal peptide" evidence="1">
    <location>
        <begin position="1"/>
        <end position="26"/>
    </location>
</feature>
<keyword evidence="3" id="KW-1185">Reference proteome</keyword>
<evidence type="ECO:0000313" key="2">
    <source>
        <dbReference type="EMBL" id="TRY13287.1"/>
    </source>
</evidence>
<sequence>MIFRDALKRKLMLLTVTMLLHSSVNAGQVVVRKSSEPFDAFAVRDQVLLENEWKEALRMQQQIQILQALPASCIPFARPYTYYRCGGAFYRPYHYQNKKLYIQVDDIKQTPIHKDKVE</sequence>
<proteinExistence type="predicted"/>
<dbReference type="AlphaFoldDB" id="A0A553JLF7"/>
<dbReference type="RefSeq" id="WP_144041317.1">
    <property type="nucleotide sequence ID" value="NZ_BMPL01000018.1"/>
</dbReference>
<dbReference type="OrthoDB" id="6272584at2"/>
<keyword evidence="1" id="KW-0732">Signal</keyword>
<dbReference type="Proteomes" id="UP000318126">
    <property type="component" value="Unassembled WGS sequence"/>
</dbReference>
<gene>
    <name evidence="2" type="ORF">FN961_16710</name>
</gene>
<reference evidence="3" key="1">
    <citation type="submission" date="2019-07" db="EMBL/GenBank/DDBJ databases">
        <title>Shewanella sp. YLB-08 draft genomic sequence.</title>
        <authorList>
            <person name="Yu L."/>
        </authorList>
    </citation>
    <scope>NUCLEOTIDE SEQUENCE [LARGE SCALE GENOMIC DNA]</scope>
    <source>
        <strain evidence="3">JCM 20706</strain>
    </source>
</reference>
<comment type="caution">
    <text evidence="2">The sequence shown here is derived from an EMBL/GenBank/DDBJ whole genome shotgun (WGS) entry which is preliminary data.</text>
</comment>
<name>A0A553JLF7_SHEHA</name>
<protein>
    <submittedName>
        <fullName evidence="2">Uncharacterized protein</fullName>
    </submittedName>
</protein>
<feature type="chain" id="PRO_5022193940" evidence="1">
    <location>
        <begin position="27"/>
        <end position="118"/>
    </location>
</feature>